<reference evidence="2" key="1">
    <citation type="submission" date="2023-01" db="EMBL/GenBank/DDBJ databases">
        <title>Genome assembly of the deep-sea coral Lophelia pertusa.</title>
        <authorList>
            <person name="Herrera S."/>
            <person name="Cordes E."/>
        </authorList>
    </citation>
    <scope>NUCLEOTIDE SEQUENCE</scope>
    <source>
        <strain evidence="2">USNM1676648</strain>
        <tissue evidence="2">Polyp</tissue>
    </source>
</reference>
<feature type="chain" id="PRO_5040844994" evidence="1">
    <location>
        <begin position="19"/>
        <end position="108"/>
    </location>
</feature>
<protein>
    <submittedName>
        <fullName evidence="2">Uncharacterized protein</fullName>
    </submittedName>
</protein>
<dbReference type="Gene3D" id="2.10.25.160">
    <property type="entry name" value="Granulin"/>
    <property type="match status" value="1"/>
</dbReference>
<evidence type="ECO:0000256" key="1">
    <source>
        <dbReference type="SAM" id="SignalP"/>
    </source>
</evidence>
<evidence type="ECO:0000313" key="2">
    <source>
        <dbReference type="EMBL" id="KAJ7319524.1"/>
    </source>
</evidence>
<name>A0A9X0CCR4_9CNID</name>
<keyword evidence="1" id="KW-0732">Signal</keyword>
<organism evidence="2 3">
    <name type="scientific">Desmophyllum pertusum</name>
    <dbReference type="NCBI Taxonomy" id="174260"/>
    <lineage>
        <taxon>Eukaryota</taxon>
        <taxon>Metazoa</taxon>
        <taxon>Cnidaria</taxon>
        <taxon>Anthozoa</taxon>
        <taxon>Hexacorallia</taxon>
        <taxon>Scleractinia</taxon>
        <taxon>Caryophylliina</taxon>
        <taxon>Caryophylliidae</taxon>
        <taxon>Desmophyllum</taxon>
    </lineage>
</organism>
<comment type="caution">
    <text evidence="2">The sequence shown here is derived from an EMBL/GenBank/DDBJ whole genome shotgun (WGS) entry which is preliminary data.</text>
</comment>
<dbReference type="AlphaFoldDB" id="A0A9X0CCR4"/>
<dbReference type="InterPro" id="IPR037277">
    <property type="entry name" value="Granulin_sf"/>
</dbReference>
<proteinExistence type="predicted"/>
<gene>
    <name evidence="2" type="ORF">OS493_035835</name>
</gene>
<accession>A0A9X0CCR4</accession>
<sequence length="108" mass="11811">MNWCVGMLLCSYVIFSCALGNPTTPSKSVEAEEISRAVDDPKLSVFKNALWKRTVVCDTSHYCPNGNTCCRLVSGSGAVVQFQMLFVAVMEHIAVHKDTPAKSILENV</sequence>
<keyword evidence="3" id="KW-1185">Reference proteome</keyword>
<dbReference type="Proteomes" id="UP001163046">
    <property type="component" value="Unassembled WGS sequence"/>
</dbReference>
<evidence type="ECO:0000313" key="3">
    <source>
        <dbReference type="Proteomes" id="UP001163046"/>
    </source>
</evidence>
<dbReference type="EMBL" id="MU827833">
    <property type="protein sequence ID" value="KAJ7319524.1"/>
    <property type="molecule type" value="Genomic_DNA"/>
</dbReference>
<dbReference type="SUPFAM" id="SSF57277">
    <property type="entry name" value="Granulin repeat"/>
    <property type="match status" value="1"/>
</dbReference>
<feature type="signal peptide" evidence="1">
    <location>
        <begin position="1"/>
        <end position="18"/>
    </location>
</feature>